<dbReference type="eggNOG" id="ENOG502RZ39">
    <property type="taxonomic scope" value="Eukaryota"/>
</dbReference>
<dbReference type="RefSeq" id="XP_010698179.1">
    <property type="nucleotide sequence ID" value="XM_010699877.1"/>
</dbReference>
<dbReference type="VEuPathDB" id="TriTrypDB:LPAL13_020008400"/>
<dbReference type="Gene3D" id="2.40.160.10">
    <property type="entry name" value="Porin"/>
    <property type="match status" value="1"/>
</dbReference>
<dbReference type="Proteomes" id="UP000063063">
    <property type="component" value="Chromosome 2"/>
</dbReference>
<organism evidence="1 2">
    <name type="scientific">Leishmania panamensis</name>
    <dbReference type="NCBI Taxonomy" id="5679"/>
    <lineage>
        <taxon>Eukaryota</taxon>
        <taxon>Discoba</taxon>
        <taxon>Euglenozoa</taxon>
        <taxon>Kinetoplastea</taxon>
        <taxon>Metakinetoplastina</taxon>
        <taxon>Trypanosomatida</taxon>
        <taxon>Trypanosomatidae</taxon>
        <taxon>Leishmaniinae</taxon>
        <taxon>Leishmania</taxon>
        <taxon>Leishmania guyanensis species complex</taxon>
    </lineage>
</organism>
<dbReference type="OrthoDB" id="269709at2759"/>
<gene>
    <name evidence="1" type="ORF">LPMP_020340</name>
</gene>
<name>A0A088RJB0_LEIPA</name>
<dbReference type="VEuPathDB" id="TriTrypDB:LPMP_020340"/>
<evidence type="ECO:0000313" key="2">
    <source>
        <dbReference type="Proteomes" id="UP000063063"/>
    </source>
</evidence>
<dbReference type="AlphaFoldDB" id="A0A088RJB0"/>
<protein>
    <submittedName>
        <fullName evidence="1">Voltage-dependent anion-selective channel, putative</fullName>
    </submittedName>
</protein>
<sequence length="292" mass="32010">MSREKSCFTGSTGKVYSTPSLFKDYNKSTNDLLNKNFPAANTWVLECKYKGPKDTFFINPQVNSSGKMLADIEYVAACNGGLKVTLTPDIMRELKGTAHYTLHGHKVEVMVQRLQNKCHYEISHETCVALSKLASINEKITPEHVELGMGIDVAPNCQVGCGAVYNICANDCNWNLGCRYADKGFEVALRTNRFKTYHTSASFPCSFMLCGNKCVVRAAVEVVCGCGCGDKGTAVTAGIESTCPVLPANTIKARMNRNMNWVVSYIAKMADNWAVCLSLDENLKVGVQLTHS</sequence>
<evidence type="ECO:0000313" key="1">
    <source>
        <dbReference type="EMBL" id="AIN95214.1"/>
    </source>
</evidence>
<dbReference type="GeneID" id="22571844"/>
<keyword evidence="2" id="KW-1185">Reference proteome</keyword>
<dbReference type="InterPro" id="IPR023614">
    <property type="entry name" value="Porin_dom_sf"/>
</dbReference>
<dbReference type="EMBL" id="CP009371">
    <property type="protein sequence ID" value="AIN95214.1"/>
    <property type="molecule type" value="Genomic_DNA"/>
</dbReference>
<proteinExistence type="predicted"/>
<reference evidence="1 2" key="1">
    <citation type="journal article" date="2015" name="Sci. Rep.">
        <title>The genome of Leishmania panamensis: insights into genomics of the L. (Viannia) subgenus.</title>
        <authorList>
            <person name="Llanes A."/>
            <person name="Restrepo C.M."/>
            <person name="Vecchio G.D."/>
            <person name="Anguizola F.J."/>
            <person name="Lleonart R."/>
        </authorList>
    </citation>
    <scope>NUCLEOTIDE SEQUENCE [LARGE SCALE GENOMIC DNA]</scope>
    <source>
        <strain evidence="1 2">MHOM/PA/94/PSC-1</strain>
    </source>
</reference>
<accession>A0A088RJB0</accession>
<dbReference type="KEGG" id="lpan:LPMP_020340"/>